<comment type="caution">
    <text evidence="2">The sequence shown here is derived from an EMBL/GenBank/DDBJ whole genome shotgun (WGS) entry which is preliminary data.</text>
</comment>
<evidence type="ECO:0000313" key="2">
    <source>
        <dbReference type="EMBL" id="OAH98843.1"/>
    </source>
</evidence>
<gene>
    <name evidence="2" type="ORF">A1353_21710</name>
</gene>
<dbReference type="PROSITE" id="PS51257">
    <property type="entry name" value="PROKAR_LIPOPROTEIN"/>
    <property type="match status" value="1"/>
</dbReference>
<dbReference type="EMBL" id="LUUH01000086">
    <property type="protein sequence ID" value="OAH98843.1"/>
    <property type="molecule type" value="Genomic_DNA"/>
</dbReference>
<protein>
    <recommendedName>
        <fullName evidence="4">Lipoprotein</fullName>
    </recommendedName>
</protein>
<accession>A0A177LZX4</accession>
<reference evidence="2 3" key="1">
    <citation type="submission" date="2016-03" db="EMBL/GenBank/DDBJ databases">
        <authorList>
            <person name="Ploux O."/>
        </authorList>
    </citation>
    <scope>NUCLEOTIDE SEQUENCE [LARGE SCALE GENOMIC DNA]</scope>
    <source>
        <strain evidence="2 3">R-45371</strain>
    </source>
</reference>
<dbReference type="RefSeq" id="WP_064038308.1">
    <property type="nucleotide sequence ID" value="NZ_LUUH01000086.1"/>
</dbReference>
<feature type="signal peptide" evidence="1">
    <location>
        <begin position="1"/>
        <end position="18"/>
    </location>
</feature>
<dbReference type="Proteomes" id="UP000077763">
    <property type="component" value="Unassembled WGS sequence"/>
</dbReference>
<organism evidence="2 3">
    <name type="scientific">Methylomonas methanica</name>
    <dbReference type="NCBI Taxonomy" id="421"/>
    <lineage>
        <taxon>Bacteria</taxon>
        <taxon>Pseudomonadati</taxon>
        <taxon>Pseudomonadota</taxon>
        <taxon>Gammaproteobacteria</taxon>
        <taxon>Methylococcales</taxon>
        <taxon>Methylococcaceae</taxon>
        <taxon>Methylomonas</taxon>
    </lineage>
</organism>
<feature type="chain" id="PRO_5008067507" description="Lipoprotein" evidence="1">
    <location>
        <begin position="19"/>
        <end position="128"/>
    </location>
</feature>
<proteinExistence type="predicted"/>
<dbReference type="AlphaFoldDB" id="A0A177LZX4"/>
<evidence type="ECO:0000256" key="1">
    <source>
        <dbReference type="SAM" id="SignalP"/>
    </source>
</evidence>
<name>A0A177LZX4_METMH</name>
<evidence type="ECO:0008006" key="4">
    <source>
        <dbReference type="Google" id="ProtNLM"/>
    </source>
</evidence>
<keyword evidence="1" id="KW-0732">Signal</keyword>
<sequence>MKYRLIVALMMVAGLACAEEAKEEWNETTLKDETIQKIQQSQYTYKKCVVDTMQKPEFAKMESRNATDVIIKSCEPTLAEIRKVYTDAEVPGVVADRHLKKMRIQVTRNLLQELMYAEAAKKSGMPGN</sequence>
<evidence type="ECO:0000313" key="3">
    <source>
        <dbReference type="Proteomes" id="UP000077763"/>
    </source>
</evidence>